<comment type="caution">
    <text evidence="1">The sequence shown here is derived from an EMBL/GenBank/DDBJ whole genome shotgun (WGS) entry which is preliminary data.</text>
</comment>
<reference evidence="1 2" key="1">
    <citation type="submission" date="2024-05" db="EMBL/GenBank/DDBJ databases">
        <title>A draft genome resource for the thread blight pathogen Marasmius tenuissimus strain MS-2.</title>
        <authorList>
            <person name="Yulfo-Soto G.E."/>
            <person name="Baruah I.K."/>
            <person name="Amoako-Attah I."/>
            <person name="Bukari Y."/>
            <person name="Meinhardt L.W."/>
            <person name="Bailey B.A."/>
            <person name="Cohen S.P."/>
        </authorList>
    </citation>
    <scope>NUCLEOTIDE SEQUENCE [LARGE SCALE GENOMIC DNA]</scope>
    <source>
        <strain evidence="1 2">MS-2</strain>
    </source>
</reference>
<dbReference type="Proteomes" id="UP001437256">
    <property type="component" value="Unassembled WGS sequence"/>
</dbReference>
<evidence type="ECO:0000313" key="2">
    <source>
        <dbReference type="Proteomes" id="UP001437256"/>
    </source>
</evidence>
<proteinExistence type="predicted"/>
<accession>A0ABR2ZMY2</accession>
<evidence type="ECO:0000313" key="1">
    <source>
        <dbReference type="EMBL" id="KAL0062680.1"/>
    </source>
</evidence>
<protein>
    <submittedName>
        <fullName evidence="1">Uncharacterized protein</fullName>
    </submittedName>
</protein>
<sequence length="84" mass="9477">MACSLTFNYKPGQLTKDVDMIFTFETLHKDTNRDFAAWHIAKLKPIPDSVAVNQFNVKYSGKVGFSVAQVVSARVFSLRYAMIT</sequence>
<gene>
    <name evidence="1" type="ORF">AAF712_010444</name>
</gene>
<dbReference type="EMBL" id="JBBXMP010000099">
    <property type="protein sequence ID" value="KAL0062680.1"/>
    <property type="molecule type" value="Genomic_DNA"/>
</dbReference>
<keyword evidence="2" id="KW-1185">Reference proteome</keyword>
<organism evidence="1 2">
    <name type="scientific">Marasmius tenuissimus</name>
    <dbReference type="NCBI Taxonomy" id="585030"/>
    <lineage>
        <taxon>Eukaryota</taxon>
        <taxon>Fungi</taxon>
        <taxon>Dikarya</taxon>
        <taxon>Basidiomycota</taxon>
        <taxon>Agaricomycotina</taxon>
        <taxon>Agaricomycetes</taxon>
        <taxon>Agaricomycetidae</taxon>
        <taxon>Agaricales</taxon>
        <taxon>Marasmiineae</taxon>
        <taxon>Marasmiaceae</taxon>
        <taxon>Marasmius</taxon>
    </lineage>
</organism>
<name>A0ABR2ZMY2_9AGAR</name>